<keyword evidence="1" id="KW-0812">Transmembrane</keyword>
<evidence type="ECO:0000313" key="2">
    <source>
        <dbReference type="EMBL" id="MVN78908.1"/>
    </source>
</evidence>
<evidence type="ECO:0000313" key="3">
    <source>
        <dbReference type="Proteomes" id="UP000441336"/>
    </source>
</evidence>
<evidence type="ECO:0000256" key="1">
    <source>
        <dbReference type="SAM" id="Phobius"/>
    </source>
</evidence>
<keyword evidence="3" id="KW-1185">Reference proteome</keyword>
<gene>
    <name evidence="2" type="ORF">GO988_21475</name>
</gene>
<protein>
    <submittedName>
        <fullName evidence="2">Uncharacterized protein</fullName>
    </submittedName>
</protein>
<dbReference type="RefSeq" id="WP_157569513.1">
    <property type="nucleotide sequence ID" value="NZ_WQKZ01000008.1"/>
</dbReference>
<sequence length="50" mass="5623">MLKLIITFAVWAGLSYPIYKFIAPWAVIVYGVVSLACLLIWAAKRKKPAQ</sequence>
<dbReference type="Proteomes" id="UP000441336">
    <property type="component" value="Unassembled WGS sequence"/>
</dbReference>
<name>A0A7K1TKG2_9BACT</name>
<comment type="caution">
    <text evidence="2">The sequence shown here is derived from an EMBL/GenBank/DDBJ whole genome shotgun (WGS) entry which is preliminary data.</text>
</comment>
<dbReference type="EMBL" id="WQKZ01000008">
    <property type="protein sequence ID" value="MVN78908.1"/>
    <property type="molecule type" value="Genomic_DNA"/>
</dbReference>
<reference evidence="2 3" key="1">
    <citation type="submission" date="2019-12" db="EMBL/GenBank/DDBJ databases">
        <title>Hymenobacter sp. HMF4947 Genome sequencing and assembly.</title>
        <authorList>
            <person name="Kang H."/>
            <person name="Cha I."/>
            <person name="Kim H."/>
            <person name="Joh K."/>
        </authorList>
    </citation>
    <scope>NUCLEOTIDE SEQUENCE [LARGE SCALE GENOMIC DNA]</scope>
    <source>
        <strain evidence="2 3">HMF4947</strain>
    </source>
</reference>
<keyword evidence="1" id="KW-1133">Transmembrane helix</keyword>
<accession>A0A7K1TKG2</accession>
<organism evidence="2 3">
    <name type="scientific">Hymenobacter ginkgonis</name>
    <dbReference type="NCBI Taxonomy" id="2682976"/>
    <lineage>
        <taxon>Bacteria</taxon>
        <taxon>Pseudomonadati</taxon>
        <taxon>Bacteroidota</taxon>
        <taxon>Cytophagia</taxon>
        <taxon>Cytophagales</taxon>
        <taxon>Hymenobacteraceae</taxon>
        <taxon>Hymenobacter</taxon>
    </lineage>
</organism>
<proteinExistence type="predicted"/>
<feature type="transmembrane region" description="Helical" evidence="1">
    <location>
        <begin position="25"/>
        <end position="43"/>
    </location>
</feature>
<keyword evidence="1" id="KW-0472">Membrane</keyword>
<dbReference type="AlphaFoldDB" id="A0A7K1TKG2"/>